<protein>
    <recommendedName>
        <fullName evidence="7 9">Uroporphyrinogen-III synthase</fullName>
        <ecNumber evidence="3 9">4.2.1.75</ecNumber>
    </recommendedName>
</protein>
<comment type="catalytic activity">
    <reaction evidence="8 9">
        <text>hydroxymethylbilane = uroporphyrinogen III + H2O</text>
        <dbReference type="Rhea" id="RHEA:18965"/>
        <dbReference type="ChEBI" id="CHEBI:15377"/>
        <dbReference type="ChEBI" id="CHEBI:57308"/>
        <dbReference type="ChEBI" id="CHEBI:57845"/>
        <dbReference type="EC" id="4.2.1.75"/>
    </reaction>
</comment>
<proteinExistence type="inferred from homology"/>
<dbReference type="Pfam" id="PF02602">
    <property type="entry name" value="HEM4"/>
    <property type="match status" value="1"/>
</dbReference>
<dbReference type="KEGG" id="baph:IX46_03060"/>
<evidence type="ECO:0000256" key="9">
    <source>
        <dbReference type="RuleBase" id="RU366031"/>
    </source>
</evidence>
<accession>A0A0M4HBE4</accession>
<evidence type="ECO:0000259" key="10">
    <source>
        <dbReference type="Pfam" id="PF02602"/>
    </source>
</evidence>
<dbReference type="Gene3D" id="3.40.50.10090">
    <property type="match status" value="2"/>
</dbReference>
<dbReference type="AlphaFoldDB" id="A0A0M4HBE4"/>
<dbReference type="InterPro" id="IPR039793">
    <property type="entry name" value="UROS/Hem4"/>
</dbReference>
<evidence type="ECO:0000256" key="8">
    <source>
        <dbReference type="ARBA" id="ARBA00048617"/>
    </source>
</evidence>
<evidence type="ECO:0000313" key="12">
    <source>
        <dbReference type="Proteomes" id="UP000066321"/>
    </source>
</evidence>
<organism evidence="11 12">
    <name type="scientific">Buchnera aphidicola</name>
    <name type="common">Aphis glycines</name>
    <dbReference type="NCBI Taxonomy" id="1265350"/>
    <lineage>
        <taxon>Bacteria</taxon>
        <taxon>Pseudomonadati</taxon>
        <taxon>Pseudomonadota</taxon>
        <taxon>Gammaproteobacteria</taxon>
        <taxon>Enterobacterales</taxon>
        <taxon>Erwiniaceae</taxon>
        <taxon>Buchnera</taxon>
    </lineage>
</organism>
<dbReference type="Proteomes" id="UP000066321">
    <property type="component" value="Chromosome"/>
</dbReference>
<dbReference type="CDD" id="cd06578">
    <property type="entry name" value="HemD"/>
    <property type="match status" value="1"/>
</dbReference>
<evidence type="ECO:0000256" key="7">
    <source>
        <dbReference type="ARBA" id="ARBA00040167"/>
    </source>
</evidence>
<dbReference type="EMBL" id="CP009253">
    <property type="protein sequence ID" value="ALD15512.1"/>
    <property type="molecule type" value="Genomic_DNA"/>
</dbReference>
<dbReference type="GO" id="GO:0006780">
    <property type="term" value="P:uroporphyrinogen III biosynthetic process"/>
    <property type="evidence" value="ECO:0007669"/>
    <property type="project" value="UniProtKB-UniRule"/>
</dbReference>
<dbReference type="UniPathway" id="UPA00251">
    <property type="reaction ID" value="UER00320"/>
</dbReference>
<dbReference type="PATRIC" id="fig|1265350.3.peg.578"/>
<comment type="similarity">
    <text evidence="2 9">Belongs to the uroporphyrinogen-III synthase family.</text>
</comment>
<dbReference type="InterPro" id="IPR036108">
    <property type="entry name" value="4pyrrol_syn_uPrphyn_synt_sf"/>
</dbReference>
<keyword evidence="5 9" id="KW-0627">Porphyrin biosynthesis</keyword>
<comment type="pathway">
    <text evidence="1 9">Porphyrin-containing compound metabolism; protoporphyrin-IX biosynthesis; coproporphyrinogen-III from 5-aminolevulinate: step 3/4.</text>
</comment>
<dbReference type="PANTHER" id="PTHR38042">
    <property type="entry name" value="UROPORPHYRINOGEN-III SYNTHASE, CHLOROPLASTIC"/>
    <property type="match status" value="1"/>
</dbReference>
<keyword evidence="4 9" id="KW-0456">Lyase</keyword>
<dbReference type="SUPFAM" id="SSF69618">
    <property type="entry name" value="HemD-like"/>
    <property type="match status" value="1"/>
</dbReference>
<gene>
    <name evidence="11" type="ORF">IX46_03060</name>
</gene>
<dbReference type="EC" id="4.2.1.75" evidence="3 9"/>
<name>A0A0M4HBE4_9GAMM</name>
<evidence type="ECO:0000313" key="11">
    <source>
        <dbReference type="EMBL" id="ALD15512.1"/>
    </source>
</evidence>
<evidence type="ECO:0000256" key="3">
    <source>
        <dbReference type="ARBA" id="ARBA00013109"/>
    </source>
</evidence>
<comment type="function">
    <text evidence="6 9">Catalyzes cyclization of the linear tetrapyrrole, hydroxymethylbilane, to the macrocyclic uroporphyrinogen III.</text>
</comment>
<dbReference type="GO" id="GO:0004852">
    <property type="term" value="F:uroporphyrinogen-III synthase activity"/>
    <property type="evidence" value="ECO:0007669"/>
    <property type="project" value="UniProtKB-UniRule"/>
</dbReference>
<feature type="domain" description="Tetrapyrrole biosynthesis uroporphyrinogen III synthase" evidence="10">
    <location>
        <begin position="10"/>
        <end position="236"/>
    </location>
</feature>
<dbReference type="PANTHER" id="PTHR38042:SF1">
    <property type="entry name" value="UROPORPHYRINOGEN-III SYNTHASE, CHLOROPLASTIC"/>
    <property type="match status" value="1"/>
</dbReference>
<evidence type="ECO:0000256" key="4">
    <source>
        <dbReference type="ARBA" id="ARBA00023239"/>
    </source>
</evidence>
<evidence type="ECO:0000256" key="2">
    <source>
        <dbReference type="ARBA" id="ARBA00008133"/>
    </source>
</evidence>
<sequence>MRPSPEGEKLVNILNKIGILSWHFSLFNFSPSSSLISISKKKHELYTADIMIIFSKRSVYYTNLYLNKNNLNWPLNPDYYAIGKGTAIFLEKYIEKKILFPNDEESSEALLDLLYEKNISKAKIILLKGENGRKLVEKKLLKNHFNISIIECYKKSFKTIDSLLIEKWRSYKINTLIITSGDILNKLNDTIDCFNKNEWLFRCKIFVVGSRLGNIARKIGWKDIVISNYANNENLLKIIQKHN</sequence>
<dbReference type="STRING" id="1265350.IX46_03060"/>
<evidence type="ECO:0000256" key="6">
    <source>
        <dbReference type="ARBA" id="ARBA00037589"/>
    </source>
</evidence>
<dbReference type="InterPro" id="IPR003754">
    <property type="entry name" value="4pyrrol_synth_uPrphyn_synth"/>
</dbReference>
<dbReference type="GO" id="GO:0006782">
    <property type="term" value="P:protoporphyrinogen IX biosynthetic process"/>
    <property type="evidence" value="ECO:0007669"/>
    <property type="project" value="UniProtKB-UniRule"/>
</dbReference>
<evidence type="ECO:0000256" key="5">
    <source>
        <dbReference type="ARBA" id="ARBA00023244"/>
    </source>
</evidence>
<evidence type="ECO:0000256" key="1">
    <source>
        <dbReference type="ARBA" id="ARBA00004772"/>
    </source>
</evidence>
<reference evidence="11 12" key="1">
    <citation type="journal article" date="2015" name="J Genomics">
        <title>Whole Genome Sequence of the Soybean Aphid Endosymbiont Buchnera aphidicola and Genetic Differentiation among Biotype-Specific Strains.</title>
        <authorList>
            <person name="Cassone B.J."/>
            <person name="Wenger J.A."/>
            <person name="Michel A.P."/>
        </authorList>
    </citation>
    <scope>NUCLEOTIDE SEQUENCE [LARGE SCALE GENOMIC DNA]</scope>
    <source>
        <strain evidence="11 12">BAg</strain>
    </source>
</reference>